<feature type="transmembrane region" description="Helical" evidence="1">
    <location>
        <begin position="33"/>
        <end position="53"/>
    </location>
</feature>
<reference evidence="2" key="1">
    <citation type="journal article" date="2020" name="Nature">
        <title>Giant virus diversity and host interactions through global metagenomics.</title>
        <authorList>
            <person name="Schulz F."/>
            <person name="Roux S."/>
            <person name="Paez-Espino D."/>
            <person name="Jungbluth S."/>
            <person name="Walsh D.A."/>
            <person name="Denef V.J."/>
            <person name="McMahon K.D."/>
            <person name="Konstantinidis K.T."/>
            <person name="Eloe-Fadrosh E.A."/>
            <person name="Kyrpides N.C."/>
            <person name="Woyke T."/>
        </authorList>
    </citation>
    <scope>NUCLEOTIDE SEQUENCE</scope>
    <source>
        <strain evidence="2">GVMAG-S-3300012000-57</strain>
    </source>
</reference>
<dbReference type="AlphaFoldDB" id="A0A6C0KM73"/>
<accession>A0A6C0KM73</accession>
<keyword evidence="1" id="KW-0812">Transmembrane</keyword>
<name>A0A6C0KM73_9ZZZZ</name>
<sequence length="125" mass="14710">MNQFQKRCLLFLFGCILTRLIFVWIAKSVPLQYLPYLGICALGPVIGWTWIIFIGSRDTGAEVFGEKIWWKDLRWVHLVLYASFATLAFMKNPRAWILLLTDVLFGLSAWLIHHWYAGNFSRLWE</sequence>
<keyword evidence="1" id="KW-0472">Membrane</keyword>
<evidence type="ECO:0000313" key="2">
    <source>
        <dbReference type="EMBL" id="QHU17444.1"/>
    </source>
</evidence>
<feature type="transmembrane region" description="Helical" evidence="1">
    <location>
        <begin position="96"/>
        <end position="116"/>
    </location>
</feature>
<protein>
    <submittedName>
        <fullName evidence="2">Uncharacterized protein</fullName>
    </submittedName>
</protein>
<feature type="transmembrane region" description="Helical" evidence="1">
    <location>
        <begin position="9"/>
        <end position="27"/>
    </location>
</feature>
<proteinExistence type="predicted"/>
<dbReference type="EMBL" id="MN740907">
    <property type="protein sequence ID" value="QHU17444.1"/>
    <property type="molecule type" value="Genomic_DNA"/>
</dbReference>
<evidence type="ECO:0000256" key="1">
    <source>
        <dbReference type="SAM" id="Phobius"/>
    </source>
</evidence>
<feature type="transmembrane region" description="Helical" evidence="1">
    <location>
        <begin position="73"/>
        <end position="90"/>
    </location>
</feature>
<keyword evidence="1" id="KW-1133">Transmembrane helix</keyword>
<organism evidence="2">
    <name type="scientific">viral metagenome</name>
    <dbReference type="NCBI Taxonomy" id="1070528"/>
    <lineage>
        <taxon>unclassified sequences</taxon>
        <taxon>metagenomes</taxon>
        <taxon>organismal metagenomes</taxon>
    </lineage>
</organism>